<dbReference type="GeneID" id="24439076"/>
<evidence type="ECO:0000313" key="6">
    <source>
        <dbReference type="Proteomes" id="UP000009168"/>
    </source>
</evidence>
<dbReference type="InParanoid" id="W7WYM0"/>
<dbReference type="GO" id="GO:0046872">
    <property type="term" value="F:metal ion binding"/>
    <property type="evidence" value="ECO:0007669"/>
    <property type="project" value="UniProtKB-KW"/>
</dbReference>
<organism evidence="5 6">
    <name type="scientific">Tetrahymena thermophila (strain SB210)</name>
    <dbReference type="NCBI Taxonomy" id="312017"/>
    <lineage>
        <taxon>Eukaryota</taxon>
        <taxon>Sar</taxon>
        <taxon>Alveolata</taxon>
        <taxon>Ciliophora</taxon>
        <taxon>Intramacronucleata</taxon>
        <taxon>Oligohymenophorea</taxon>
        <taxon>Hymenostomatida</taxon>
        <taxon>Tetrahymenina</taxon>
        <taxon>Tetrahymenidae</taxon>
        <taxon>Tetrahymena</taxon>
    </lineage>
</organism>
<evidence type="ECO:0000313" key="5">
    <source>
        <dbReference type="EMBL" id="EWS71985.1"/>
    </source>
</evidence>
<dbReference type="GO" id="GO:0006412">
    <property type="term" value="P:translation"/>
    <property type="evidence" value="ECO:0007669"/>
    <property type="project" value="UniProtKB-KW"/>
</dbReference>
<dbReference type="InterPro" id="IPR023635">
    <property type="entry name" value="Peptide_deformylase"/>
</dbReference>
<keyword evidence="4" id="KW-0175">Coiled coil</keyword>
<evidence type="ECO:0000256" key="3">
    <source>
        <dbReference type="RuleBase" id="RU362111"/>
    </source>
</evidence>
<dbReference type="PANTHER" id="PTHR10458:SF22">
    <property type="entry name" value="PEPTIDE DEFORMYLASE"/>
    <property type="match status" value="1"/>
</dbReference>
<name>W7WYM0_TETTS</name>
<dbReference type="GO" id="GO:0042586">
    <property type="term" value="F:peptide deformylase activity"/>
    <property type="evidence" value="ECO:0007669"/>
    <property type="project" value="UniProtKB-EC"/>
</dbReference>
<evidence type="ECO:0000256" key="2">
    <source>
        <dbReference type="ARBA" id="ARBA00012175"/>
    </source>
</evidence>
<gene>
    <name evidence="5" type="ORF">TTHERM_000457049</name>
</gene>
<sequence length="275" mass="33077">MHLKQFSFKSKLLKAAQANPITFLEYGKLDTQMLYMDTEIVPHVSLQIKSQIRELKKFASENQLTGFSAIQAGYIDRFFVLSKEVKDQQQSTWKTQKLYPTDQYKTYINPKIVEICQNGQQNNEIELSPTFPFLDAYVSRYLSVKVRYYDEDMDEVEETIQNFESRAFQHFYDFLMNKDLLNWRLNHGNLSINQNYQKKLKKFSNVLEDYKIQINKMKEDFPELFQPRQLTELNKKYENVFMPSFEQDMMRRLLKNYRKDLNYNIEKQELDEIMG</sequence>
<dbReference type="EMBL" id="GG662464">
    <property type="protein sequence ID" value="EWS71985.1"/>
    <property type="molecule type" value="Genomic_DNA"/>
</dbReference>
<dbReference type="EC" id="3.5.1.88" evidence="2 3"/>
<dbReference type="PANTHER" id="PTHR10458">
    <property type="entry name" value="PEPTIDE DEFORMYLASE"/>
    <property type="match status" value="1"/>
</dbReference>
<keyword evidence="3" id="KW-0378">Hydrolase</keyword>
<keyword evidence="6" id="KW-1185">Reference proteome</keyword>
<keyword evidence="3" id="KW-0479">Metal-binding</keyword>
<dbReference type="OrthoDB" id="276063at2759"/>
<evidence type="ECO:0000256" key="4">
    <source>
        <dbReference type="SAM" id="Coils"/>
    </source>
</evidence>
<dbReference type="Proteomes" id="UP000009168">
    <property type="component" value="Unassembled WGS sequence"/>
</dbReference>
<accession>W7WYM0</accession>
<comment type="similarity">
    <text evidence="1 3">Belongs to the polypeptide deformylase family.</text>
</comment>
<dbReference type="AlphaFoldDB" id="W7WYM0"/>
<keyword evidence="3" id="KW-0648">Protein biosynthesis</keyword>
<dbReference type="Pfam" id="PF01327">
    <property type="entry name" value="Pep_deformylase"/>
    <property type="match status" value="1"/>
</dbReference>
<comment type="function">
    <text evidence="3">Removes the formyl group from the N-terminal Met of newly synthesized proteins.</text>
</comment>
<reference evidence="6" key="1">
    <citation type="journal article" date="2006" name="PLoS Biol.">
        <title>Macronuclear genome sequence of the ciliate Tetrahymena thermophila, a model eukaryote.</title>
        <authorList>
            <person name="Eisen J.A."/>
            <person name="Coyne R.S."/>
            <person name="Wu M."/>
            <person name="Wu D."/>
            <person name="Thiagarajan M."/>
            <person name="Wortman J.R."/>
            <person name="Badger J.H."/>
            <person name="Ren Q."/>
            <person name="Amedeo P."/>
            <person name="Jones K.M."/>
            <person name="Tallon L.J."/>
            <person name="Delcher A.L."/>
            <person name="Salzberg S.L."/>
            <person name="Silva J.C."/>
            <person name="Haas B.J."/>
            <person name="Majoros W.H."/>
            <person name="Farzad M."/>
            <person name="Carlton J.M."/>
            <person name="Smith R.K. Jr."/>
            <person name="Garg J."/>
            <person name="Pearlman R.E."/>
            <person name="Karrer K.M."/>
            <person name="Sun L."/>
            <person name="Manning G."/>
            <person name="Elde N.C."/>
            <person name="Turkewitz A.P."/>
            <person name="Asai D.J."/>
            <person name="Wilkes D.E."/>
            <person name="Wang Y."/>
            <person name="Cai H."/>
            <person name="Collins K."/>
            <person name="Stewart B.A."/>
            <person name="Lee S.R."/>
            <person name="Wilamowska K."/>
            <person name="Weinberg Z."/>
            <person name="Ruzzo W.L."/>
            <person name="Wloga D."/>
            <person name="Gaertig J."/>
            <person name="Frankel J."/>
            <person name="Tsao C.-C."/>
            <person name="Gorovsky M.A."/>
            <person name="Keeling P.J."/>
            <person name="Waller R.F."/>
            <person name="Patron N.J."/>
            <person name="Cherry J.M."/>
            <person name="Stover N.A."/>
            <person name="Krieger C.J."/>
            <person name="del Toro C."/>
            <person name="Ryder H.F."/>
            <person name="Williamson S.C."/>
            <person name="Barbeau R.A."/>
            <person name="Hamilton E.P."/>
            <person name="Orias E."/>
        </authorList>
    </citation>
    <scope>NUCLEOTIDE SEQUENCE [LARGE SCALE GENOMIC DNA]</scope>
    <source>
        <strain evidence="6">SB210</strain>
    </source>
</reference>
<dbReference type="SUPFAM" id="SSF56420">
    <property type="entry name" value="Peptide deformylase"/>
    <property type="match status" value="1"/>
</dbReference>
<dbReference type="InterPro" id="IPR036821">
    <property type="entry name" value="Peptide_deformylase_sf"/>
</dbReference>
<evidence type="ECO:0000256" key="1">
    <source>
        <dbReference type="ARBA" id="ARBA00010759"/>
    </source>
</evidence>
<dbReference type="RefSeq" id="XP_012655485.1">
    <property type="nucleotide sequence ID" value="XM_012800031.1"/>
</dbReference>
<proteinExistence type="inferred from homology"/>
<protein>
    <recommendedName>
        <fullName evidence="2 3">Peptide deformylase</fullName>
        <ecNumber evidence="2 3">3.5.1.88</ecNumber>
    </recommendedName>
</protein>
<dbReference type="Gene3D" id="3.90.45.10">
    <property type="entry name" value="Peptide deformylase"/>
    <property type="match status" value="1"/>
</dbReference>
<dbReference type="KEGG" id="tet:TTHERM_000457049"/>
<feature type="coiled-coil region" evidence="4">
    <location>
        <begin position="193"/>
        <end position="220"/>
    </location>
</feature>
<comment type="catalytic activity">
    <reaction evidence="3">
        <text>N-terminal N-formyl-L-methionyl-[peptide] + H2O = N-terminal L-methionyl-[peptide] + formate</text>
        <dbReference type="Rhea" id="RHEA:24420"/>
        <dbReference type="Rhea" id="RHEA-COMP:10639"/>
        <dbReference type="Rhea" id="RHEA-COMP:10640"/>
        <dbReference type="ChEBI" id="CHEBI:15377"/>
        <dbReference type="ChEBI" id="CHEBI:15740"/>
        <dbReference type="ChEBI" id="CHEBI:49298"/>
        <dbReference type="ChEBI" id="CHEBI:64731"/>
        <dbReference type="EC" id="3.5.1.88"/>
    </reaction>
</comment>